<dbReference type="InterPro" id="IPR050266">
    <property type="entry name" value="AB_hydrolase_sf"/>
</dbReference>
<dbReference type="PRINTS" id="PR00111">
    <property type="entry name" value="ABHYDROLASE"/>
</dbReference>
<dbReference type="PANTHER" id="PTHR43798:SF14">
    <property type="entry name" value="SERINE HYDROLASE-LIKE PROTEIN DDB_G0286239"/>
    <property type="match status" value="1"/>
</dbReference>
<organism evidence="3 4">
    <name type="scientific">Moritella viscosa</name>
    <dbReference type="NCBI Taxonomy" id="80854"/>
    <lineage>
        <taxon>Bacteria</taxon>
        <taxon>Pseudomonadati</taxon>
        <taxon>Pseudomonadota</taxon>
        <taxon>Gammaproteobacteria</taxon>
        <taxon>Alteromonadales</taxon>
        <taxon>Moritellaceae</taxon>
        <taxon>Moritella</taxon>
    </lineage>
</organism>
<comment type="similarity">
    <text evidence="1">Belongs to the AB hydrolase superfamily.</text>
</comment>
<evidence type="ECO:0000256" key="1">
    <source>
        <dbReference type="ARBA" id="ARBA00008645"/>
    </source>
</evidence>
<dbReference type="AlphaFoldDB" id="A0A090IDW1"/>
<dbReference type="Pfam" id="PF00561">
    <property type="entry name" value="Abhydrolase_1"/>
    <property type="match status" value="1"/>
</dbReference>
<dbReference type="InterPro" id="IPR000639">
    <property type="entry name" value="Epox_hydrolase-like"/>
</dbReference>
<sequence>MNSFSIEVNGKTIAGLRYGNKSKPILLAVHGWLDNAASFIPLVEELKRNLDDGSLPYQFIAIDLPGHGYSDHKVGHYNFIEWVEDLYQIIKTQHWGPVSIVGHSMGAMISSIFAATFPELVNRLILIEGLGAISAEAEQTVSQLRKGIESRYNYNQSGSCDTNTLTLEKVVKARCFVSDLTEQNAVFICRRNLIIREKDIIWRSDPKLKARSLVRLSELQILNVLSSISTRCLIIVGDKGYPLITEKLKLSIFNKEHFDILTLAGGHHVHMDNSVETANAIIKFVDKLK</sequence>
<dbReference type="PATRIC" id="fig|80854.5.peg.2424"/>
<reference evidence="3 4" key="1">
    <citation type="submission" date="2016-11" db="EMBL/GenBank/DDBJ databases">
        <authorList>
            <person name="Jaros S."/>
            <person name="Januszkiewicz K."/>
            <person name="Wedrychowicz H."/>
        </authorList>
    </citation>
    <scope>NUCLEOTIDE SEQUENCE [LARGE SCALE GENOMIC DNA]</scope>
    <source>
        <strain evidence="3">NVI 5450</strain>
    </source>
</reference>
<proteinExistence type="inferred from homology"/>
<dbReference type="SUPFAM" id="SSF53474">
    <property type="entry name" value="alpha/beta-Hydrolases"/>
    <property type="match status" value="1"/>
</dbReference>
<dbReference type="STRING" id="80854.MVIS_2273"/>
<gene>
    <name evidence="3" type="ORF">NVI5450_3879</name>
</gene>
<name>A0A090IDW1_9GAMM</name>
<dbReference type="RefSeq" id="WP_045110469.1">
    <property type="nucleotide sequence ID" value="NZ_CAWRBC010000118.1"/>
</dbReference>
<dbReference type="PRINTS" id="PR00412">
    <property type="entry name" value="EPOXHYDRLASE"/>
</dbReference>
<dbReference type="KEGG" id="mvs:MVIS_2273"/>
<dbReference type="InterPro" id="IPR029058">
    <property type="entry name" value="AB_hydrolase_fold"/>
</dbReference>
<dbReference type="OrthoDB" id="149912at2"/>
<dbReference type="EMBL" id="FPLD01000102">
    <property type="protein sequence ID" value="SGZ12752.1"/>
    <property type="molecule type" value="Genomic_DNA"/>
</dbReference>
<dbReference type="InterPro" id="IPR000073">
    <property type="entry name" value="AB_hydrolase_1"/>
</dbReference>
<evidence type="ECO:0000313" key="3">
    <source>
        <dbReference type="EMBL" id="SGZ12752.1"/>
    </source>
</evidence>
<dbReference type="PANTHER" id="PTHR43798">
    <property type="entry name" value="MONOACYLGLYCEROL LIPASE"/>
    <property type="match status" value="1"/>
</dbReference>
<accession>A0A090IDW1</accession>
<dbReference type="Gene3D" id="3.40.50.1820">
    <property type="entry name" value="alpha/beta hydrolase"/>
    <property type="match status" value="1"/>
</dbReference>
<dbReference type="HOGENOM" id="CLU_020336_8_2_6"/>
<dbReference type="GO" id="GO:0016020">
    <property type="term" value="C:membrane"/>
    <property type="evidence" value="ECO:0007669"/>
    <property type="project" value="TreeGrafter"/>
</dbReference>
<dbReference type="Proteomes" id="UP000183794">
    <property type="component" value="Unassembled WGS sequence"/>
</dbReference>
<protein>
    <submittedName>
        <fullName evidence="3">Hydrolase, alpha/beta fold family</fullName>
    </submittedName>
</protein>
<dbReference type="GO" id="GO:0016787">
    <property type="term" value="F:hydrolase activity"/>
    <property type="evidence" value="ECO:0007669"/>
    <property type="project" value="UniProtKB-KW"/>
</dbReference>
<evidence type="ECO:0000313" key="4">
    <source>
        <dbReference type="Proteomes" id="UP000183794"/>
    </source>
</evidence>
<evidence type="ECO:0000256" key="2">
    <source>
        <dbReference type="ARBA" id="ARBA00022801"/>
    </source>
</evidence>
<keyword evidence="2 3" id="KW-0378">Hydrolase</keyword>